<dbReference type="GO" id="GO:0016853">
    <property type="term" value="F:isomerase activity"/>
    <property type="evidence" value="ECO:0007669"/>
    <property type="project" value="UniProtKB-KW"/>
</dbReference>
<comment type="similarity">
    <text evidence="1">Belongs to the PhzF family.</text>
</comment>
<keyword evidence="2 3" id="KW-0413">Isomerase</keyword>
<organism evidence="3 4">
    <name type="scientific">Roseivirga thermotolerans</name>
    <dbReference type="NCBI Taxonomy" id="1758176"/>
    <lineage>
        <taxon>Bacteria</taxon>
        <taxon>Pseudomonadati</taxon>
        <taxon>Bacteroidota</taxon>
        <taxon>Cytophagia</taxon>
        <taxon>Cytophagales</taxon>
        <taxon>Roseivirgaceae</taxon>
        <taxon>Roseivirga</taxon>
    </lineage>
</organism>
<evidence type="ECO:0000256" key="2">
    <source>
        <dbReference type="ARBA" id="ARBA00023235"/>
    </source>
</evidence>
<keyword evidence="4" id="KW-1185">Reference proteome</keyword>
<dbReference type="EMBL" id="BNAG01000003">
    <property type="protein sequence ID" value="GHE68810.1"/>
    <property type="molecule type" value="Genomic_DNA"/>
</dbReference>
<dbReference type="PANTHER" id="PTHR13774">
    <property type="entry name" value="PHENAZINE BIOSYNTHESIS PROTEIN"/>
    <property type="match status" value="1"/>
</dbReference>
<comment type="caution">
    <text evidence="3">The sequence shown here is derived from an EMBL/GenBank/DDBJ whole genome shotgun (WGS) entry which is preliminary data.</text>
</comment>
<sequence length="264" mass="29162">MKLYQIDSFTQTVFSGNPAGVCVLTEPLREDEMQAIASEMNLSETAFVVKKEGRYDLRWFTPAREVPLCGHATLASAFVLFSEGFHTADAPIVFDTLSGELVVKQMSDGALEMNFPLTMPSSYSGDQQHIIQSTFGPSVIDVLEVPNELIVIVDSVQILVGLNPSMDNVARLAVNGVMVSAWDETGTYDFASRYFAPNLGINEDPVTGFIHTILSPYWAVKKGQTQFKCLQASKRRGELFVETLSNRTLIRGFAVKVFETELAM</sequence>
<protein>
    <submittedName>
        <fullName evidence="3">Isomerase</fullName>
    </submittedName>
</protein>
<proteinExistence type="inferred from homology"/>
<name>A0ABQ3IA07_9BACT</name>
<reference evidence="4" key="1">
    <citation type="journal article" date="2019" name="Int. J. Syst. Evol. Microbiol.">
        <title>The Global Catalogue of Microorganisms (GCM) 10K type strain sequencing project: providing services to taxonomists for standard genome sequencing and annotation.</title>
        <authorList>
            <consortium name="The Broad Institute Genomics Platform"/>
            <consortium name="The Broad Institute Genome Sequencing Center for Infectious Disease"/>
            <person name="Wu L."/>
            <person name="Ma J."/>
        </authorList>
    </citation>
    <scope>NUCLEOTIDE SEQUENCE [LARGE SCALE GENOMIC DNA]</scope>
    <source>
        <strain evidence="4">CGMCC 1.15111</strain>
    </source>
</reference>
<dbReference type="SUPFAM" id="SSF54506">
    <property type="entry name" value="Diaminopimelate epimerase-like"/>
    <property type="match status" value="1"/>
</dbReference>
<dbReference type="Gene3D" id="3.10.310.10">
    <property type="entry name" value="Diaminopimelate Epimerase, Chain A, domain 1"/>
    <property type="match status" value="2"/>
</dbReference>
<evidence type="ECO:0000313" key="3">
    <source>
        <dbReference type="EMBL" id="GHE68810.1"/>
    </source>
</evidence>
<accession>A0ABQ3IA07</accession>
<dbReference type="RefSeq" id="WP_189630668.1">
    <property type="nucleotide sequence ID" value="NZ_BNAG01000003.1"/>
</dbReference>
<dbReference type="PANTHER" id="PTHR13774:SF17">
    <property type="entry name" value="PHENAZINE BIOSYNTHESIS-LIKE DOMAIN-CONTAINING PROTEIN"/>
    <property type="match status" value="1"/>
</dbReference>
<dbReference type="PIRSF" id="PIRSF016184">
    <property type="entry name" value="PhzC_PhzF"/>
    <property type="match status" value="1"/>
</dbReference>
<evidence type="ECO:0000313" key="4">
    <source>
        <dbReference type="Proteomes" id="UP000658258"/>
    </source>
</evidence>
<dbReference type="InterPro" id="IPR003719">
    <property type="entry name" value="Phenazine_PhzF-like"/>
</dbReference>
<evidence type="ECO:0000256" key="1">
    <source>
        <dbReference type="ARBA" id="ARBA00008270"/>
    </source>
</evidence>
<dbReference type="NCBIfam" id="TIGR00654">
    <property type="entry name" value="PhzF_family"/>
    <property type="match status" value="1"/>
</dbReference>
<dbReference type="Pfam" id="PF02567">
    <property type="entry name" value="PhzC-PhzF"/>
    <property type="match status" value="1"/>
</dbReference>
<dbReference type="Proteomes" id="UP000658258">
    <property type="component" value="Unassembled WGS sequence"/>
</dbReference>
<gene>
    <name evidence="3" type="ORF">GCM10011340_25790</name>
</gene>